<dbReference type="SUPFAM" id="SSF53244">
    <property type="entry name" value="MurD-like peptide ligases, peptide-binding domain"/>
    <property type="match status" value="1"/>
</dbReference>
<comment type="similarity">
    <text evidence="14">Belongs to the MurCDEF family.</text>
</comment>
<keyword evidence="12 14" id="KW-0961">Cell wall biogenesis/degradation</keyword>
<comment type="function">
    <text evidence="14">Cell wall formation.</text>
</comment>
<dbReference type="InterPro" id="IPR036615">
    <property type="entry name" value="Mur_ligase_C_dom_sf"/>
</dbReference>
<dbReference type="Gene3D" id="3.90.190.20">
    <property type="entry name" value="Mur ligase, C-terminal domain"/>
    <property type="match status" value="1"/>
</dbReference>
<evidence type="ECO:0000256" key="6">
    <source>
        <dbReference type="ARBA" id="ARBA00022618"/>
    </source>
</evidence>
<evidence type="ECO:0000256" key="4">
    <source>
        <dbReference type="ARBA" id="ARBA00022490"/>
    </source>
</evidence>
<dbReference type="InterPro" id="IPR005758">
    <property type="entry name" value="UDP-N-AcMur_Ala_ligase_MurC"/>
</dbReference>
<evidence type="ECO:0000256" key="13">
    <source>
        <dbReference type="ARBA" id="ARBA00047833"/>
    </source>
</evidence>
<feature type="domain" description="Mur ligase N-terminal catalytic" evidence="15">
    <location>
        <begin position="4"/>
        <end position="101"/>
    </location>
</feature>
<evidence type="ECO:0000256" key="8">
    <source>
        <dbReference type="ARBA" id="ARBA00022840"/>
    </source>
</evidence>
<evidence type="ECO:0000256" key="3">
    <source>
        <dbReference type="ARBA" id="ARBA00012211"/>
    </source>
</evidence>
<dbReference type="PANTHER" id="PTHR43445">
    <property type="entry name" value="UDP-N-ACETYLMURAMATE--L-ALANINE LIGASE-RELATED"/>
    <property type="match status" value="1"/>
</dbReference>
<evidence type="ECO:0000259" key="16">
    <source>
        <dbReference type="Pfam" id="PF02875"/>
    </source>
</evidence>
<evidence type="ECO:0000256" key="7">
    <source>
        <dbReference type="ARBA" id="ARBA00022741"/>
    </source>
</evidence>
<dbReference type="SUPFAM" id="SSF51984">
    <property type="entry name" value="MurCD N-terminal domain"/>
    <property type="match status" value="1"/>
</dbReference>
<keyword evidence="8 14" id="KW-0067">ATP-binding</keyword>
<evidence type="ECO:0000259" key="17">
    <source>
        <dbReference type="Pfam" id="PF08245"/>
    </source>
</evidence>
<dbReference type="GO" id="GO:0008763">
    <property type="term" value="F:UDP-N-acetylmuramate-L-alanine ligase activity"/>
    <property type="evidence" value="ECO:0007669"/>
    <property type="project" value="UniProtKB-EC"/>
</dbReference>
<dbReference type="Proteomes" id="UP001254165">
    <property type="component" value="Unassembled WGS sequence"/>
</dbReference>
<dbReference type="SUPFAM" id="SSF53623">
    <property type="entry name" value="MurD-like peptide ligases, catalytic domain"/>
    <property type="match status" value="1"/>
</dbReference>
<dbReference type="HAMAP" id="MF_00046">
    <property type="entry name" value="MurC"/>
    <property type="match status" value="1"/>
</dbReference>
<keyword evidence="7 14" id="KW-0547">Nucleotide-binding</keyword>
<proteinExistence type="inferred from homology"/>
<accession>A0ABU3NR69</accession>
<evidence type="ECO:0000256" key="2">
    <source>
        <dbReference type="ARBA" id="ARBA00004752"/>
    </source>
</evidence>
<gene>
    <name evidence="14 18" type="primary">murC</name>
    <name evidence="18" type="ORF">QYE77_13805</name>
</gene>
<dbReference type="InterPro" id="IPR036565">
    <property type="entry name" value="Mur-like_cat_sf"/>
</dbReference>
<dbReference type="InterPro" id="IPR013221">
    <property type="entry name" value="Mur_ligase_cen"/>
</dbReference>
<dbReference type="EC" id="6.3.2.8" evidence="3 14"/>
<evidence type="ECO:0000256" key="12">
    <source>
        <dbReference type="ARBA" id="ARBA00023316"/>
    </source>
</evidence>
<comment type="subcellular location">
    <subcellularLocation>
        <location evidence="1 14">Cytoplasm</location>
    </subcellularLocation>
</comment>
<dbReference type="Pfam" id="PF02875">
    <property type="entry name" value="Mur_ligase_C"/>
    <property type="match status" value="1"/>
</dbReference>
<evidence type="ECO:0000256" key="1">
    <source>
        <dbReference type="ARBA" id="ARBA00004496"/>
    </source>
</evidence>
<dbReference type="InterPro" id="IPR000713">
    <property type="entry name" value="Mur_ligase_N"/>
</dbReference>
<comment type="catalytic activity">
    <reaction evidence="13 14">
        <text>UDP-N-acetyl-alpha-D-muramate + L-alanine + ATP = UDP-N-acetyl-alpha-D-muramoyl-L-alanine + ADP + phosphate + H(+)</text>
        <dbReference type="Rhea" id="RHEA:23372"/>
        <dbReference type="ChEBI" id="CHEBI:15378"/>
        <dbReference type="ChEBI" id="CHEBI:30616"/>
        <dbReference type="ChEBI" id="CHEBI:43474"/>
        <dbReference type="ChEBI" id="CHEBI:57972"/>
        <dbReference type="ChEBI" id="CHEBI:70757"/>
        <dbReference type="ChEBI" id="CHEBI:83898"/>
        <dbReference type="ChEBI" id="CHEBI:456216"/>
        <dbReference type="EC" id="6.3.2.8"/>
    </reaction>
</comment>
<dbReference type="NCBIfam" id="TIGR01082">
    <property type="entry name" value="murC"/>
    <property type="match status" value="1"/>
</dbReference>
<evidence type="ECO:0000313" key="18">
    <source>
        <dbReference type="EMBL" id="MDT8899336.1"/>
    </source>
</evidence>
<keyword evidence="11 14" id="KW-0131">Cell cycle</keyword>
<keyword evidence="19" id="KW-1185">Reference proteome</keyword>
<evidence type="ECO:0000256" key="9">
    <source>
        <dbReference type="ARBA" id="ARBA00022960"/>
    </source>
</evidence>
<comment type="caution">
    <text evidence="18">The sequence shown here is derived from an EMBL/GenBank/DDBJ whole genome shotgun (WGS) entry which is preliminary data.</text>
</comment>
<evidence type="ECO:0000259" key="15">
    <source>
        <dbReference type="Pfam" id="PF01225"/>
    </source>
</evidence>
<dbReference type="RefSeq" id="WP_315626025.1">
    <property type="nucleotide sequence ID" value="NZ_JAUHMF010000002.1"/>
</dbReference>
<organism evidence="18 19">
    <name type="scientific">Thermanaerothrix solaris</name>
    <dbReference type="NCBI Taxonomy" id="3058434"/>
    <lineage>
        <taxon>Bacteria</taxon>
        <taxon>Bacillati</taxon>
        <taxon>Chloroflexota</taxon>
        <taxon>Anaerolineae</taxon>
        <taxon>Anaerolineales</taxon>
        <taxon>Anaerolineaceae</taxon>
        <taxon>Thermanaerothrix</taxon>
    </lineage>
</organism>
<feature type="domain" description="Mur ligase C-terminal" evidence="16">
    <location>
        <begin position="317"/>
        <end position="444"/>
    </location>
</feature>
<feature type="domain" description="Mur ligase central" evidence="17">
    <location>
        <begin position="107"/>
        <end position="295"/>
    </location>
</feature>
<dbReference type="InterPro" id="IPR050061">
    <property type="entry name" value="MurCDEF_pg_biosynth"/>
</dbReference>
<dbReference type="Pfam" id="PF01225">
    <property type="entry name" value="Mur_ligase"/>
    <property type="match status" value="1"/>
</dbReference>
<keyword evidence="6 14" id="KW-0132">Cell division</keyword>
<evidence type="ECO:0000256" key="11">
    <source>
        <dbReference type="ARBA" id="ARBA00023306"/>
    </source>
</evidence>
<evidence type="ECO:0000256" key="5">
    <source>
        <dbReference type="ARBA" id="ARBA00022598"/>
    </source>
</evidence>
<dbReference type="EMBL" id="JAUHMF010000002">
    <property type="protein sequence ID" value="MDT8899336.1"/>
    <property type="molecule type" value="Genomic_DNA"/>
</dbReference>
<evidence type="ECO:0000256" key="14">
    <source>
        <dbReference type="HAMAP-Rule" id="MF_00046"/>
    </source>
</evidence>
<keyword evidence="5 14" id="KW-0436">Ligase</keyword>
<dbReference type="Pfam" id="PF08245">
    <property type="entry name" value="Mur_ligase_M"/>
    <property type="match status" value="1"/>
</dbReference>
<protein>
    <recommendedName>
        <fullName evidence="3 14">UDP-N-acetylmuramate--L-alanine ligase</fullName>
        <ecNumber evidence="3 14">6.3.2.8</ecNumber>
    </recommendedName>
    <alternativeName>
        <fullName evidence="14">UDP-N-acetylmuramoyl-L-alanine synthetase</fullName>
    </alternativeName>
</protein>
<dbReference type="Gene3D" id="3.40.1190.10">
    <property type="entry name" value="Mur-like, catalytic domain"/>
    <property type="match status" value="1"/>
</dbReference>
<comment type="pathway">
    <text evidence="2 14">Cell wall biogenesis; peptidoglycan biosynthesis.</text>
</comment>
<dbReference type="PANTHER" id="PTHR43445:SF3">
    <property type="entry name" value="UDP-N-ACETYLMURAMATE--L-ALANINE LIGASE"/>
    <property type="match status" value="1"/>
</dbReference>
<keyword evidence="9 14" id="KW-0133">Cell shape</keyword>
<feature type="binding site" evidence="14">
    <location>
        <begin position="109"/>
        <end position="115"/>
    </location>
    <ligand>
        <name>ATP</name>
        <dbReference type="ChEBI" id="CHEBI:30616"/>
    </ligand>
</feature>
<keyword evidence="4 14" id="KW-0963">Cytoplasm</keyword>
<keyword evidence="10 14" id="KW-0573">Peptidoglycan synthesis</keyword>
<evidence type="ECO:0000313" key="19">
    <source>
        <dbReference type="Proteomes" id="UP001254165"/>
    </source>
</evidence>
<reference evidence="18 19" key="1">
    <citation type="submission" date="2023-07" db="EMBL/GenBank/DDBJ databases">
        <title>Novel species of Thermanaerothrix with wide hydrolytic capabilities.</title>
        <authorList>
            <person name="Zayulina K.S."/>
            <person name="Podosokorskaya O.A."/>
            <person name="Elcheninov A.G."/>
        </authorList>
    </citation>
    <scope>NUCLEOTIDE SEQUENCE [LARGE SCALE GENOMIC DNA]</scope>
    <source>
        <strain evidence="18 19">4228-RoL</strain>
    </source>
</reference>
<evidence type="ECO:0000256" key="10">
    <source>
        <dbReference type="ARBA" id="ARBA00022984"/>
    </source>
</evidence>
<dbReference type="InterPro" id="IPR004101">
    <property type="entry name" value="Mur_ligase_C"/>
</dbReference>
<name>A0ABU3NR69_9CHLR</name>
<dbReference type="Gene3D" id="3.40.50.720">
    <property type="entry name" value="NAD(P)-binding Rossmann-like Domain"/>
    <property type="match status" value="1"/>
</dbReference>
<sequence length="469" mass="51337">MMRHVHFVGIGGSGLSALARFLLEHGYRVSGSDRLASVTTEQLARAGAQIFIGHHPSHIHGADLIVRSSAVPMDNPEIQAAHAQGIPVLKREHLLSRLMENSIGIAVAGTHGKTTTSAMIAWGLTQLGLDPSYIVGSTIQNLGTNAHAGSGSHFVVEADEYDHMFLGLNPDLIVITNIEHDHPDCYPTPEEYYATFEAFTQRLRPGGNLILCTENANTSRLAETLKTQGLTVWTFGYLSSSNYQAISEKSNNRGGLSFEVIFNPIGEASYSLARVSLQVPGKHNVLNALAALAVAHRLGIDTQAFADALGEYSGTARRFEILGENKGIIIIDDYAHHPSEIRATLSAARLRYPNRRLWAVWQPHTYSRTQTLLSEFAQAFSDADHVIVTEIYAAREPKQAFSAAQVVQTMAHPGALYIASLDEVTQYLKDHLKKDDVVIILSAGDANQIGYRLLQDWRLESEKSNVHST</sequence>